<dbReference type="PANTHER" id="PTHR36435:SF1">
    <property type="entry name" value="CAAX AMINO TERMINAL PROTEASE FAMILY PROTEIN"/>
    <property type="match status" value="1"/>
</dbReference>
<dbReference type="GO" id="GO:0006508">
    <property type="term" value="P:proteolysis"/>
    <property type="evidence" value="ECO:0007669"/>
    <property type="project" value="UniProtKB-KW"/>
</dbReference>
<keyword evidence="5" id="KW-0645">Protease</keyword>
<dbReference type="Proteomes" id="UP001196342">
    <property type="component" value="Unassembled WGS sequence"/>
</dbReference>
<evidence type="ECO:0000313" key="6">
    <source>
        <dbReference type="EMBL" id="KAB4246210.1"/>
    </source>
</evidence>
<dbReference type="GO" id="GO:0008237">
    <property type="term" value="F:metallopeptidase activity"/>
    <property type="evidence" value="ECO:0007669"/>
    <property type="project" value="UniProtKB-KW"/>
</dbReference>
<dbReference type="Proteomes" id="UP001055048">
    <property type="component" value="Unassembled WGS sequence"/>
</dbReference>
<keyword evidence="6" id="KW-0378">Hydrolase</keyword>
<evidence type="ECO:0000313" key="23">
    <source>
        <dbReference type="Proteomes" id="UP001196342"/>
    </source>
</evidence>
<feature type="transmembrane region" description="Helical" evidence="1">
    <location>
        <begin position="83"/>
        <end position="101"/>
    </location>
</feature>
<reference evidence="5" key="7">
    <citation type="submission" date="2022-01" db="EMBL/GenBank/DDBJ databases">
        <title>Novel bile acid biosynthetic pathways are enriched in the microbiome of centenarians.</title>
        <authorList>
            <person name="Sato Y."/>
            <person name="Atarashi K."/>
            <person name="Plichta R.D."/>
            <person name="Arai Y."/>
            <person name="Sasajima S."/>
            <person name="Kearney M.S."/>
            <person name="Suda W."/>
            <person name="Takeshita K."/>
            <person name="Sasaki T."/>
            <person name="Okamoto S."/>
            <person name="Skelly N.A."/>
            <person name="Okamura Y."/>
            <person name="Vlamakis H."/>
            <person name="Li Y."/>
            <person name="Tanoue T."/>
            <person name="Takei H."/>
            <person name="Nittono H."/>
            <person name="Narushima S."/>
            <person name="Irie J."/>
            <person name="Itoh H."/>
            <person name="Moriya K."/>
            <person name="Sugiura Y."/>
            <person name="Suematsu M."/>
            <person name="Moritoki N."/>
            <person name="Shibata S."/>
            <person name="Littman R.D."/>
            <person name="Fischbach A.M."/>
            <person name="Uwamino Y."/>
            <person name="Inoue T."/>
            <person name="Honda A."/>
            <person name="Hattori M."/>
            <person name="Murai T."/>
            <person name="Xavier J.R."/>
            <person name="Hirose N."/>
            <person name="Honda K."/>
        </authorList>
    </citation>
    <scope>NUCLEOTIDE SEQUENCE</scope>
    <source>
        <strain evidence="5">CE91-St12</strain>
    </source>
</reference>
<evidence type="ECO:0000313" key="12">
    <source>
        <dbReference type="EMBL" id="RGK80980.1"/>
    </source>
</evidence>
<dbReference type="Proteomes" id="UP000285343">
    <property type="component" value="Unassembled WGS sequence"/>
</dbReference>
<dbReference type="EMBL" id="QSOF01000010">
    <property type="protein sequence ID" value="RGI76474.1"/>
    <property type="molecule type" value="Genomic_DNA"/>
</dbReference>
<dbReference type="AlphaFoldDB" id="A0A173WIP2"/>
<dbReference type="EMBL" id="JAWDEU010000002">
    <property type="protein sequence ID" value="MDU0243939.1"/>
    <property type="molecule type" value="Genomic_DNA"/>
</dbReference>
<dbReference type="EMBL" id="WCTM01000001">
    <property type="protein sequence ID" value="KAB4246210.1"/>
    <property type="molecule type" value="Genomic_DNA"/>
</dbReference>
<dbReference type="GO" id="GO:0080120">
    <property type="term" value="P:CAAX-box protein maturation"/>
    <property type="evidence" value="ECO:0007669"/>
    <property type="project" value="UniProtKB-ARBA"/>
</dbReference>
<dbReference type="Proteomes" id="UP000260874">
    <property type="component" value="Unassembled WGS sequence"/>
</dbReference>
<feature type="transmembrane region" description="Helical" evidence="1">
    <location>
        <begin position="121"/>
        <end position="140"/>
    </location>
</feature>
<feature type="transmembrane region" description="Helical" evidence="1">
    <location>
        <begin position="195"/>
        <end position="214"/>
    </location>
</feature>
<dbReference type="InterPro" id="IPR052710">
    <property type="entry name" value="CAAX_protease"/>
</dbReference>
<feature type="transmembrane region" description="Helical" evidence="1">
    <location>
        <begin position="174"/>
        <end position="190"/>
    </location>
</feature>
<evidence type="ECO:0000313" key="20">
    <source>
        <dbReference type="Proteomes" id="UP000283680"/>
    </source>
</evidence>
<evidence type="ECO:0000313" key="8">
    <source>
        <dbReference type="EMBL" id="MDC1879655.1"/>
    </source>
</evidence>
<gene>
    <name evidence="10" type="ORF">B5G17_05350</name>
    <name evidence="5" type="ORF">CE91St12_05300</name>
    <name evidence="14" type="ORF">DWW14_02650</name>
    <name evidence="13" type="ORF">DWY92_06915</name>
    <name evidence="12" type="ORF">DXC91_18445</name>
    <name evidence="11" type="ORF">DXD90_09090</name>
    <name evidence="3" type="ORF">ERS417307_00041</name>
    <name evidence="4" type="ORF">ERS852554_01397</name>
    <name evidence="6" type="ORF">GAP41_01210</name>
    <name evidence="7" type="ORF">JQN06_01810</name>
    <name evidence="8" type="ORF">POZ24_06400</name>
    <name evidence="9" type="ORF">RVH16_04305</name>
</gene>
<name>A0A173WIP2_BACUN</name>
<evidence type="ECO:0000313" key="11">
    <source>
        <dbReference type="EMBL" id="RGI76474.1"/>
    </source>
</evidence>
<reference evidence="18 19" key="4">
    <citation type="submission" date="2018-08" db="EMBL/GenBank/DDBJ databases">
        <title>A genome reference for cultivated species of the human gut microbiota.</title>
        <authorList>
            <person name="Zou Y."/>
            <person name="Xue W."/>
            <person name="Luo G."/>
        </authorList>
    </citation>
    <scope>NUCLEOTIDE SEQUENCE [LARGE SCALE GENOMIC DNA]</scope>
    <source>
        <strain evidence="14 21">AF14-42</strain>
        <strain evidence="13 20">AF28-11</strain>
        <strain evidence="12 18">TF09-22</strain>
        <strain evidence="11 19">TM10-17</strain>
    </source>
</reference>
<feature type="transmembrane region" description="Helical" evidence="1">
    <location>
        <begin position="44"/>
        <end position="63"/>
    </location>
</feature>
<dbReference type="GO" id="GO:0004175">
    <property type="term" value="F:endopeptidase activity"/>
    <property type="evidence" value="ECO:0007669"/>
    <property type="project" value="UniProtKB-ARBA"/>
</dbReference>
<dbReference type="EMBL" id="NFHS01000002">
    <property type="protein sequence ID" value="OUN56345.1"/>
    <property type="molecule type" value="Genomic_DNA"/>
</dbReference>
<dbReference type="RefSeq" id="WP_016272429.1">
    <property type="nucleotide sequence ID" value="NZ_BQNL01000001.1"/>
</dbReference>
<dbReference type="Proteomes" id="UP001181247">
    <property type="component" value="Unassembled WGS sequence"/>
</dbReference>
<reference evidence="10" key="3">
    <citation type="journal article" date="2018" name="BMC Genomics">
        <title>Whole genome sequencing and function prediction of 133 gut anaerobes isolated from chicken caecum in pure cultures.</title>
        <authorList>
            <person name="Medvecky M."/>
            <person name="Cejkova D."/>
            <person name="Polansky O."/>
            <person name="Karasova D."/>
            <person name="Kubasova T."/>
            <person name="Cizek A."/>
            <person name="Rychlik I."/>
        </authorList>
    </citation>
    <scope>NUCLEOTIDE SEQUENCE</scope>
    <source>
        <strain evidence="10">An67</strain>
    </source>
</reference>
<reference evidence="8" key="8">
    <citation type="submission" date="2022-10" db="EMBL/GenBank/DDBJ databases">
        <title>Human gut microbiome strain richness.</title>
        <authorList>
            <person name="Chen-Liaw A."/>
        </authorList>
    </citation>
    <scope>NUCLEOTIDE SEQUENCE</scope>
    <source>
        <strain evidence="8">1001713st2_A4_1001713B170214_170313</strain>
    </source>
</reference>
<dbReference type="EMBL" id="JAFBJK010000002">
    <property type="protein sequence ID" value="MBT8724909.1"/>
    <property type="molecule type" value="Genomic_DNA"/>
</dbReference>
<evidence type="ECO:0000313" key="15">
    <source>
        <dbReference type="Proteomes" id="UP000095419"/>
    </source>
</evidence>
<keyword evidence="1" id="KW-1133">Transmembrane helix</keyword>
<dbReference type="EMBL" id="CZBF01000002">
    <property type="protein sequence ID" value="CUP66466.1"/>
    <property type="molecule type" value="Genomic_DNA"/>
</dbReference>
<dbReference type="Proteomes" id="UP001213309">
    <property type="component" value="Unassembled WGS sequence"/>
</dbReference>
<feature type="domain" description="CAAX prenyl protease 2/Lysostaphin resistance protein A-like" evidence="2">
    <location>
        <begin position="121"/>
        <end position="207"/>
    </location>
</feature>
<keyword evidence="1" id="KW-0812">Transmembrane</keyword>
<accession>A0A173WIP2</accession>
<feature type="transmembrane region" description="Helical" evidence="1">
    <location>
        <begin position="7"/>
        <end position="32"/>
    </location>
</feature>
<evidence type="ECO:0000259" key="2">
    <source>
        <dbReference type="Pfam" id="PF02517"/>
    </source>
</evidence>
<dbReference type="EMBL" id="QSRB01000021">
    <property type="protein sequence ID" value="RGK80980.1"/>
    <property type="molecule type" value="Genomic_DNA"/>
</dbReference>
<evidence type="ECO:0000313" key="9">
    <source>
        <dbReference type="EMBL" id="MDU0243939.1"/>
    </source>
</evidence>
<reference evidence="17" key="2">
    <citation type="submission" date="2017-04" db="EMBL/GenBank/DDBJ databases">
        <title>Function of individual gut microbiota members based on whole genome sequencing of pure cultures obtained from chicken caecum.</title>
        <authorList>
            <person name="Medvecky M."/>
            <person name="Cejkova D."/>
            <person name="Polansky O."/>
            <person name="Karasova D."/>
            <person name="Kubasova T."/>
            <person name="Cizek A."/>
            <person name="Rychlik I."/>
        </authorList>
    </citation>
    <scope>NUCLEOTIDE SEQUENCE [LARGE SCALE GENOMIC DNA]</scope>
    <source>
        <strain evidence="17">An67</strain>
    </source>
</reference>
<keyword evidence="23" id="KW-1185">Reference proteome</keyword>
<evidence type="ECO:0000313" key="14">
    <source>
        <dbReference type="EMBL" id="RGV46194.1"/>
    </source>
</evidence>
<dbReference type="EMBL" id="QRZC01000002">
    <property type="protein sequence ID" value="RGV46194.1"/>
    <property type="molecule type" value="Genomic_DNA"/>
</dbReference>
<feature type="transmembrane region" description="Helical" evidence="1">
    <location>
        <begin position="226"/>
        <end position="246"/>
    </location>
</feature>
<organism evidence="3 15">
    <name type="scientific">Bacteroides uniformis</name>
    <dbReference type="NCBI Taxonomy" id="820"/>
    <lineage>
        <taxon>Bacteria</taxon>
        <taxon>Pseudomonadati</taxon>
        <taxon>Bacteroidota</taxon>
        <taxon>Bacteroidia</taxon>
        <taxon>Bacteroidales</taxon>
        <taxon>Bacteroidaceae</taxon>
        <taxon>Bacteroides</taxon>
    </lineage>
</organism>
<keyword evidence="1" id="KW-0472">Membrane</keyword>
<proteinExistence type="predicted"/>
<sequence length="264" mass="29698">MKTAIKLVLIYFLMQLIGALFAGPFCLLYTYFAYGTFDMDKAGQIAVAPTMLLGFVFMGLYLWRKNYLTGDKHLYSPVSVPYLAWSLLAGMTSICIIGLLMSELTFLPNLLDQTFDILQSGWLGILCISVLGPVLEELLFRGAITKELLRRYSPAKAILFSGLIFGIFHLNPVQIIGACLIGFLLAWLYYKTRSLMACILIHIMNNGLSVYLSLKHPEMEDVTHLLSNPYVLVWAVVFILLLLLSLKQLNKYNISDTNTTTTEL</sequence>
<dbReference type="EMBL" id="BQNL01000001">
    <property type="protein sequence ID" value="GKH12320.1"/>
    <property type="molecule type" value="Genomic_DNA"/>
</dbReference>
<evidence type="ECO:0000313" key="10">
    <source>
        <dbReference type="EMBL" id="OUN56345.1"/>
    </source>
</evidence>
<evidence type="ECO:0000313" key="18">
    <source>
        <dbReference type="Proteomes" id="UP000260874"/>
    </source>
</evidence>
<evidence type="ECO:0000313" key="3">
    <source>
        <dbReference type="EMBL" id="CUN38357.1"/>
    </source>
</evidence>
<evidence type="ECO:0000313" key="4">
    <source>
        <dbReference type="EMBL" id="CUP66466.1"/>
    </source>
</evidence>
<dbReference type="PANTHER" id="PTHR36435">
    <property type="entry name" value="SLR1288 PROTEIN"/>
    <property type="match status" value="1"/>
</dbReference>
<reference evidence="9" key="9">
    <citation type="submission" date="2023-10" db="EMBL/GenBank/DDBJ databases">
        <title>Genome of Potential pathogenic bacteria in Crohn's disease.</title>
        <authorList>
            <person name="Rodriguez-Palacios A."/>
        </authorList>
    </citation>
    <scope>NUCLEOTIDE SEQUENCE</scope>
    <source>
        <strain evidence="9">CavFT-hAR50</strain>
    </source>
</reference>
<dbReference type="Proteomes" id="UP000283680">
    <property type="component" value="Unassembled WGS sequence"/>
</dbReference>
<dbReference type="Proteomes" id="UP000263754">
    <property type="component" value="Unassembled WGS sequence"/>
</dbReference>
<dbReference type="EMBL" id="JAQNSG010000005">
    <property type="protein sequence ID" value="MDC1879655.1"/>
    <property type="molecule type" value="Genomic_DNA"/>
</dbReference>
<dbReference type="Pfam" id="PF02517">
    <property type="entry name" value="Rce1-like"/>
    <property type="match status" value="1"/>
</dbReference>
<dbReference type="InterPro" id="IPR003675">
    <property type="entry name" value="Rce1/LyrA-like_dom"/>
</dbReference>
<evidence type="ECO:0000313" key="22">
    <source>
        <dbReference type="Proteomes" id="UP000431575"/>
    </source>
</evidence>
<evidence type="ECO:0000313" key="16">
    <source>
        <dbReference type="Proteomes" id="UP000095788"/>
    </source>
</evidence>
<dbReference type="Proteomes" id="UP000095419">
    <property type="component" value="Unassembled WGS sequence"/>
</dbReference>
<evidence type="ECO:0000313" key="21">
    <source>
        <dbReference type="Proteomes" id="UP000285343"/>
    </source>
</evidence>
<reference evidence="6 22" key="5">
    <citation type="journal article" date="2019" name="Nat. Med.">
        <title>A library of human gut bacterial isolates paired with longitudinal multiomics data enables mechanistic microbiome research.</title>
        <authorList>
            <person name="Poyet M."/>
            <person name="Groussin M."/>
            <person name="Gibbons S.M."/>
            <person name="Avila-Pacheco J."/>
            <person name="Jiang X."/>
            <person name="Kearney S.M."/>
            <person name="Perrotta A.R."/>
            <person name="Berdy B."/>
            <person name="Zhao S."/>
            <person name="Lieberman T.D."/>
            <person name="Swanson P.K."/>
            <person name="Smith M."/>
            <person name="Roesemann S."/>
            <person name="Alexander J.E."/>
            <person name="Rich S.A."/>
            <person name="Livny J."/>
            <person name="Vlamakis H."/>
            <person name="Clish C."/>
            <person name="Bullock K."/>
            <person name="Deik A."/>
            <person name="Scott J."/>
            <person name="Pierce K.A."/>
            <person name="Xavier R.J."/>
            <person name="Alm E.J."/>
        </authorList>
    </citation>
    <scope>NUCLEOTIDE SEQUENCE [LARGE SCALE GENOMIC DNA]</scope>
    <source>
        <strain evidence="6 22">BIOML-A6</strain>
    </source>
</reference>
<dbReference type="EMBL" id="CYZF01000001">
    <property type="protein sequence ID" value="CUN38357.1"/>
    <property type="molecule type" value="Genomic_DNA"/>
</dbReference>
<dbReference type="EMBL" id="QRTH01000002">
    <property type="protein sequence ID" value="RGQ53383.1"/>
    <property type="molecule type" value="Genomic_DNA"/>
</dbReference>
<evidence type="ECO:0000313" key="17">
    <source>
        <dbReference type="Proteomes" id="UP000196329"/>
    </source>
</evidence>
<keyword evidence="6" id="KW-0482">Metalloprotease</keyword>
<evidence type="ECO:0000313" key="13">
    <source>
        <dbReference type="EMBL" id="RGQ53383.1"/>
    </source>
</evidence>
<reference evidence="7 23" key="6">
    <citation type="submission" date="2020-12" db="EMBL/GenBank/DDBJ databases">
        <title>Microorganisms.</title>
        <authorList>
            <person name="Matos J."/>
            <person name="Faleiro L."/>
            <person name="Duarte I."/>
        </authorList>
    </citation>
    <scope>NUCLEOTIDE SEQUENCE [LARGE SCALE GENOMIC DNA]</scope>
    <source>
        <strain evidence="7 23">PtFD3Pch2</strain>
    </source>
</reference>
<protein>
    <submittedName>
        <fullName evidence="3">Abortive infection protein</fullName>
    </submittedName>
    <submittedName>
        <fullName evidence="5 6">Protease</fullName>
    </submittedName>
    <submittedName>
        <fullName evidence="8">Type II CAAX endopeptidase family protein</fullName>
    </submittedName>
</protein>
<evidence type="ECO:0000256" key="1">
    <source>
        <dbReference type="SAM" id="Phobius"/>
    </source>
</evidence>
<evidence type="ECO:0000313" key="5">
    <source>
        <dbReference type="EMBL" id="GKH12320.1"/>
    </source>
</evidence>
<dbReference type="Proteomes" id="UP000431575">
    <property type="component" value="Unassembled WGS sequence"/>
</dbReference>
<feature type="transmembrane region" description="Helical" evidence="1">
    <location>
        <begin position="152"/>
        <end position="168"/>
    </location>
</feature>
<evidence type="ECO:0000313" key="7">
    <source>
        <dbReference type="EMBL" id="MBT8724909.1"/>
    </source>
</evidence>
<dbReference type="Proteomes" id="UP000196329">
    <property type="component" value="Unassembled WGS sequence"/>
</dbReference>
<dbReference type="Proteomes" id="UP000095788">
    <property type="component" value="Unassembled WGS sequence"/>
</dbReference>
<evidence type="ECO:0000313" key="19">
    <source>
        <dbReference type="Proteomes" id="UP000263754"/>
    </source>
</evidence>
<reference evidence="15 16" key="1">
    <citation type="submission" date="2015-09" db="EMBL/GenBank/DDBJ databases">
        <authorList>
            <consortium name="Pathogen Informatics"/>
        </authorList>
    </citation>
    <scope>NUCLEOTIDE SEQUENCE [LARGE SCALE GENOMIC DNA]</scope>
    <source>
        <strain evidence="3 15">2789STDY5608791</strain>
        <strain evidence="4 16">2789STDY5834942</strain>
    </source>
</reference>